<organism evidence="2 3">
    <name type="scientific">Mucor saturninus</name>
    <dbReference type="NCBI Taxonomy" id="64648"/>
    <lineage>
        <taxon>Eukaryota</taxon>
        <taxon>Fungi</taxon>
        <taxon>Fungi incertae sedis</taxon>
        <taxon>Mucoromycota</taxon>
        <taxon>Mucoromycotina</taxon>
        <taxon>Mucoromycetes</taxon>
        <taxon>Mucorales</taxon>
        <taxon>Mucorineae</taxon>
        <taxon>Mucoraceae</taxon>
        <taxon>Mucor</taxon>
    </lineage>
</organism>
<evidence type="ECO:0000313" key="2">
    <source>
        <dbReference type="EMBL" id="KAG2202576.1"/>
    </source>
</evidence>
<keyword evidence="1" id="KW-1133">Transmembrane helix</keyword>
<dbReference type="Proteomes" id="UP000603453">
    <property type="component" value="Unassembled WGS sequence"/>
</dbReference>
<evidence type="ECO:0000313" key="3">
    <source>
        <dbReference type="Proteomes" id="UP000603453"/>
    </source>
</evidence>
<sequence>MNITINKEYDNLFTALAGESCPKYNITATDGSILQYGASCLETIFPTPETMDYAYHCPPLSDIPSTIDNCDKLQGIMETQTLTFKVPEKTRCNIQCDKLDLLKGLPSLSNPPSYSGAHFDTKPGVALIMASLLLMIIIGFKH</sequence>
<name>A0A8H7R3M3_9FUNG</name>
<comment type="caution">
    <text evidence="2">The sequence shown here is derived from an EMBL/GenBank/DDBJ whole genome shotgun (WGS) entry which is preliminary data.</text>
</comment>
<gene>
    <name evidence="2" type="ORF">INT47_012570</name>
</gene>
<accession>A0A8H7R3M3</accession>
<proteinExistence type="predicted"/>
<reference evidence="2" key="1">
    <citation type="submission" date="2020-12" db="EMBL/GenBank/DDBJ databases">
        <title>Metabolic potential, ecology and presence of endohyphal bacteria is reflected in genomic diversity of Mucoromycotina.</title>
        <authorList>
            <person name="Muszewska A."/>
            <person name="Okrasinska A."/>
            <person name="Steczkiewicz K."/>
            <person name="Drgas O."/>
            <person name="Orlowska M."/>
            <person name="Perlinska-Lenart U."/>
            <person name="Aleksandrzak-Piekarczyk T."/>
            <person name="Szatraj K."/>
            <person name="Zielenkiewicz U."/>
            <person name="Pilsyk S."/>
            <person name="Malc E."/>
            <person name="Mieczkowski P."/>
            <person name="Kruszewska J.S."/>
            <person name="Biernat P."/>
            <person name="Pawlowska J."/>
        </authorList>
    </citation>
    <scope>NUCLEOTIDE SEQUENCE</scope>
    <source>
        <strain evidence="2">WA0000017839</strain>
    </source>
</reference>
<keyword evidence="3" id="KW-1185">Reference proteome</keyword>
<protein>
    <submittedName>
        <fullName evidence="2">Uncharacterized protein</fullName>
    </submittedName>
</protein>
<dbReference type="AlphaFoldDB" id="A0A8H7R3M3"/>
<evidence type="ECO:0000256" key="1">
    <source>
        <dbReference type="SAM" id="Phobius"/>
    </source>
</evidence>
<dbReference type="EMBL" id="JAEPRD010000059">
    <property type="protein sequence ID" value="KAG2202576.1"/>
    <property type="molecule type" value="Genomic_DNA"/>
</dbReference>
<feature type="transmembrane region" description="Helical" evidence="1">
    <location>
        <begin position="123"/>
        <end position="140"/>
    </location>
</feature>
<keyword evidence="1" id="KW-0472">Membrane</keyword>
<keyword evidence="1" id="KW-0812">Transmembrane</keyword>